<dbReference type="PANTHER" id="PTHR43205">
    <property type="entry name" value="PROSTAGLANDIN REDUCTASE"/>
    <property type="match status" value="1"/>
</dbReference>
<protein>
    <submittedName>
        <fullName evidence="3">NADP-dependent oxidoreductase</fullName>
    </submittedName>
</protein>
<dbReference type="Gene3D" id="3.90.180.10">
    <property type="entry name" value="Medium-chain alcohol dehydrogenases, catalytic domain"/>
    <property type="match status" value="1"/>
</dbReference>
<keyword evidence="1" id="KW-0560">Oxidoreductase</keyword>
<dbReference type="Gene3D" id="3.40.50.720">
    <property type="entry name" value="NAD(P)-binding Rossmann-like Domain"/>
    <property type="match status" value="1"/>
</dbReference>
<keyword evidence="4" id="KW-1185">Reference proteome</keyword>
<dbReference type="SUPFAM" id="SSF50129">
    <property type="entry name" value="GroES-like"/>
    <property type="match status" value="1"/>
</dbReference>
<gene>
    <name evidence="3" type="ORF">FCL42_02675</name>
</gene>
<evidence type="ECO:0000256" key="1">
    <source>
        <dbReference type="ARBA" id="ARBA00023002"/>
    </source>
</evidence>
<dbReference type="FunFam" id="3.40.50.720:FF:000121">
    <property type="entry name" value="Prostaglandin reductase 2"/>
    <property type="match status" value="1"/>
</dbReference>
<dbReference type="SMART" id="SM00829">
    <property type="entry name" value="PKS_ER"/>
    <property type="match status" value="1"/>
</dbReference>
<dbReference type="PANTHER" id="PTHR43205:SF7">
    <property type="entry name" value="PROSTAGLANDIN REDUCTASE 1"/>
    <property type="match status" value="1"/>
</dbReference>
<dbReference type="OrthoDB" id="9805663at2"/>
<sequence length="333" mass="35870">MQTQVVTLKQRPQGLPNSEHFELQSQSLPELADGQLLVKNLWMSVDPYMRGRMIDRKSYIAPFAIGEALEGGAIGEVIASNHSDFAVGDKVSSMLGWRNHFISDGEGLTKVPETGLPLQYFLGIMGMPGMTAWVGLNKIAELKAGDTVFVSAASGAVGSAVCQIAKLQGATVIGSTGSADKVELLKSLGVDKVINYKQVEDLNVALGEAAPNGIDVYFENVGGEHLEAALNHMNDYGRIALCGMIAHYNAMEPQAGPTNLANLIIKKLKIEGFIVFDHWQHYGEFAAQMGQWLAEGKVKSEETVYQGLENAAEAFIGLFSGKNTGKMLVQLNP</sequence>
<dbReference type="EMBL" id="SWCJ01000001">
    <property type="protein sequence ID" value="TKB58671.1"/>
    <property type="molecule type" value="Genomic_DNA"/>
</dbReference>
<name>A0A4U1BVN1_9GAMM</name>
<accession>A0A4U1BVN1</accession>
<proteinExistence type="predicted"/>
<dbReference type="Pfam" id="PF16884">
    <property type="entry name" value="ADH_N_2"/>
    <property type="match status" value="1"/>
</dbReference>
<comment type="caution">
    <text evidence="3">The sequence shown here is derived from an EMBL/GenBank/DDBJ whole genome shotgun (WGS) entry which is preliminary data.</text>
</comment>
<dbReference type="InterPro" id="IPR011032">
    <property type="entry name" value="GroES-like_sf"/>
</dbReference>
<evidence type="ECO:0000259" key="2">
    <source>
        <dbReference type="SMART" id="SM00829"/>
    </source>
</evidence>
<dbReference type="InterPro" id="IPR036291">
    <property type="entry name" value="NAD(P)-bd_dom_sf"/>
</dbReference>
<dbReference type="RefSeq" id="WP_136861819.1">
    <property type="nucleotide sequence ID" value="NZ_SWCJ01000001.1"/>
</dbReference>
<dbReference type="InterPro" id="IPR013149">
    <property type="entry name" value="ADH-like_C"/>
</dbReference>
<evidence type="ECO:0000313" key="3">
    <source>
        <dbReference type="EMBL" id="TKB58671.1"/>
    </source>
</evidence>
<reference evidence="3 4" key="1">
    <citation type="submission" date="2019-04" db="EMBL/GenBank/DDBJ databases">
        <authorList>
            <person name="Hwang J.C."/>
        </authorList>
    </citation>
    <scope>NUCLEOTIDE SEQUENCE [LARGE SCALE GENOMIC DNA]</scope>
    <source>
        <strain evidence="3 4">IMCC35002</strain>
    </source>
</reference>
<dbReference type="Pfam" id="PF00107">
    <property type="entry name" value="ADH_zinc_N"/>
    <property type="match status" value="1"/>
</dbReference>
<dbReference type="InterPro" id="IPR020843">
    <property type="entry name" value="ER"/>
</dbReference>
<dbReference type="Proteomes" id="UP000305675">
    <property type="component" value="Unassembled WGS sequence"/>
</dbReference>
<dbReference type="GO" id="GO:0016628">
    <property type="term" value="F:oxidoreductase activity, acting on the CH-CH group of donors, NAD or NADP as acceptor"/>
    <property type="evidence" value="ECO:0007669"/>
    <property type="project" value="InterPro"/>
</dbReference>
<evidence type="ECO:0000313" key="4">
    <source>
        <dbReference type="Proteomes" id="UP000305675"/>
    </source>
</evidence>
<dbReference type="AlphaFoldDB" id="A0A4U1BVN1"/>
<organism evidence="3 4">
    <name type="scientific">Ferrimonas aestuarii</name>
    <dbReference type="NCBI Taxonomy" id="2569539"/>
    <lineage>
        <taxon>Bacteria</taxon>
        <taxon>Pseudomonadati</taxon>
        <taxon>Pseudomonadota</taxon>
        <taxon>Gammaproteobacteria</taxon>
        <taxon>Alteromonadales</taxon>
        <taxon>Ferrimonadaceae</taxon>
        <taxon>Ferrimonas</taxon>
    </lineage>
</organism>
<feature type="domain" description="Enoyl reductase (ER)" evidence="2">
    <location>
        <begin position="14"/>
        <end position="329"/>
    </location>
</feature>
<dbReference type="InterPro" id="IPR045010">
    <property type="entry name" value="MDR_fam"/>
</dbReference>
<dbReference type="SUPFAM" id="SSF51735">
    <property type="entry name" value="NAD(P)-binding Rossmann-fold domains"/>
    <property type="match status" value="1"/>
</dbReference>
<dbReference type="CDD" id="cd05288">
    <property type="entry name" value="PGDH"/>
    <property type="match status" value="1"/>
</dbReference>
<dbReference type="InterPro" id="IPR041694">
    <property type="entry name" value="ADH_N_2"/>
</dbReference>